<evidence type="ECO:0000313" key="11">
    <source>
        <dbReference type="Proteomes" id="UP000027345"/>
    </source>
</evidence>
<dbReference type="PANTHER" id="PTHR11795">
    <property type="entry name" value="BRANCHED-CHAIN AMINO ACID TRANSPORT SYSTEM PERMEASE PROTEIN LIVH"/>
    <property type="match status" value="1"/>
</dbReference>
<protein>
    <submittedName>
        <fullName evidence="10">Branched-chain amino acid ABC transporter permease</fullName>
    </submittedName>
</protein>
<dbReference type="AlphaFoldDB" id="A0A066UA46"/>
<dbReference type="eggNOG" id="COG0559">
    <property type="taxonomic scope" value="Bacteria"/>
</dbReference>
<comment type="subcellular location">
    <subcellularLocation>
        <location evidence="1">Cell membrane</location>
        <topology evidence="1">Multi-pass membrane protein</topology>
    </subcellularLocation>
</comment>
<keyword evidence="6 9" id="KW-1133">Transmembrane helix</keyword>
<feature type="transmembrane region" description="Helical" evidence="9">
    <location>
        <begin position="135"/>
        <end position="154"/>
    </location>
</feature>
<comment type="similarity">
    <text evidence="8">Belongs to the binding-protein-dependent transport system permease family. LivHM subfamily.</text>
</comment>
<organism evidence="10 11">
    <name type="scientific">Amycolatopsis rifamycinica</name>
    <dbReference type="NCBI Taxonomy" id="287986"/>
    <lineage>
        <taxon>Bacteria</taxon>
        <taxon>Bacillati</taxon>
        <taxon>Actinomycetota</taxon>
        <taxon>Actinomycetes</taxon>
        <taxon>Pseudonocardiales</taxon>
        <taxon>Pseudonocardiaceae</taxon>
        <taxon>Amycolatopsis</taxon>
    </lineage>
</organism>
<gene>
    <name evidence="10" type="ORF">DV20_00975</name>
</gene>
<dbReference type="Proteomes" id="UP000027345">
    <property type="component" value="Unassembled WGS sequence"/>
</dbReference>
<dbReference type="InterPro" id="IPR052157">
    <property type="entry name" value="BCAA_transport_permease"/>
</dbReference>
<evidence type="ECO:0000256" key="3">
    <source>
        <dbReference type="ARBA" id="ARBA00022475"/>
    </source>
</evidence>
<keyword evidence="4 9" id="KW-0812">Transmembrane</keyword>
<evidence type="ECO:0000256" key="7">
    <source>
        <dbReference type="ARBA" id="ARBA00023136"/>
    </source>
</evidence>
<dbReference type="CDD" id="cd06582">
    <property type="entry name" value="TM_PBP1_LivH_like"/>
    <property type="match status" value="1"/>
</dbReference>
<keyword evidence="3" id="KW-1003">Cell membrane</keyword>
<name>A0A066UA46_9PSEU</name>
<dbReference type="InterPro" id="IPR001851">
    <property type="entry name" value="ABC_transp_permease"/>
</dbReference>
<accession>A0A066UA46</accession>
<evidence type="ECO:0000256" key="8">
    <source>
        <dbReference type="ARBA" id="ARBA00037998"/>
    </source>
</evidence>
<feature type="transmembrane region" description="Helical" evidence="9">
    <location>
        <begin position="95"/>
        <end position="115"/>
    </location>
</feature>
<keyword evidence="7 9" id="KW-0472">Membrane</keyword>
<dbReference type="GO" id="GO:0022857">
    <property type="term" value="F:transmembrane transporter activity"/>
    <property type="evidence" value="ECO:0007669"/>
    <property type="project" value="InterPro"/>
</dbReference>
<evidence type="ECO:0000256" key="2">
    <source>
        <dbReference type="ARBA" id="ARBA00022448"/>
    </source>
</evidence>
<evidence type="ECO:0000256" key="1">
    <source>
        <dbReference type="ARBA" id="ARBA00004651"/>
    </source>
</evidence>
<feature type="transmembrane region" description="Helical" evidence="9">
    <location>
        <begin position="204"/>
        <end position="223"/>
    </location>
</feature>
<keyword evidence="11" id="KW-1185">Reference proteome</keyword>
<comment type="caution">
    <text evidence="10">The sequence shown here is derived from an EMBL/GenBank/DDBJ whole genome shotgun (WGS) entry which is preliminary data.</text>
</comment>
<sequence>MQDFFDLTLGGISAGAVYAALGLALVIIYRATRVVNFAQPALALISTYLAYSVTKATGSYWLGFAVAIVAGTVLGVATERLLIRPLRDRSELSSIIVTLGLLLVLQAVAGMIWSNEPLAFPYAFDFRGRFSANDLFVVLIVVAIAALVLVVFKYTPLGLRMRAAAFAPEVARTLGVRVGLMLTVGWGLAAAVGSLAGLLATPPFLFPNVLDGVFVYALTAAVLGGLDNPLGTIAGGFVLGVGLSYVSGYLGPEMVTIAALAILVVVLTLRPSGLFGRAKVRRV</sequence>
<keyword evidence="2" id="KW-0813">Transport</keyword>
<dbReference type="GO" id="GO:0006865">
    <property type="term" value="P:amino acid transport"/>
    <property type="evidence" value="ECO:0007669"/>
    <property type="project" value="UniProtKB-KW"/>
</dbReference>
<dbReference type="OrthoDB" id="3572933at2"/>
<dbReference type="GO" id="GO:0005886">
    <property type="term" value="C:plasma membrane"/>
    <property type="evidence" value="ECO:0007669"/>
    <property type="project" value="UniProtKB-SubCell"/>
</dbReference>
<evidence type="ECO:0000313" key="10">
    <source>
        <dbReference type="EMBL" id="KDN23990.1"/>
    </source>
</evidence>
<dbReference type="Pfam" id="PF02653">
    <property type="entry name" value="BPD_transp_2"/>
    <property type="match status" value="1"/>
</dbReference>
<feature type="transmembrane region" description="Helical" evidence="9">
    <location>
        <begin position="230"/>
        <end position="248"/>
    </location>
</feature>
<keyword evidence="5" id="KW-0029">Amino-acid transport</keyword>
<evidence type="ECO:0000256" key="6">
    <source>
        <dbReference type="ARBA" id="ARBA00022989"/>
    </source>
</evidence>
<feature type="transmembrane region" description="Helical" evidence="9">
    <location>
        <begin position="12"/>
        <end position="29"/>
    </location>
</feature>
<feature type="transmembrane region" description="Helical" evidence="9">
    <location>
        <begin position="60"/>
        <end position="83"/>
    </location>
</feature>
<evidence type="ECO:0000256" key="4">
    <source>
        <dbReference type="ARBA" id="ARBA00022692"/>
    </source>
</evidence>
<proteinExistence type="inferred from homology"/>
<feature type="transmembrane region" description="Helical" evidence="9">
    <location>
        <begin position="174"/>
        <end position="198"/>
    </location>
</feature>
<dbReference type="RefSeq" id="WP_043775418.1">
    <property type="nucleotide sequence ID" value="NZ_JMQI01000002.1"/>
</dbReference>
<dbReference type="STRING" id="287986.DV20_00975"/>
<feature type="transmembrane region" description="Helical" evidence="9">
    <location>
        <begin position="254"/>
        <end position="275"/>
    </location>
</feature>
<reference evidence="10 11" key="1">
    <citation type="submission" date="2014-05" db="EMBL/GenBank/DDBJ databases">
        <title>Draft genome sequence of Amycolatopsis rifamycinica DSM 46095.</title>
        <authorList>
            <person name="Lal R."/>
            <person name="Saxena A."/>
            <person name="Kumari R."/>
            <person name="Mukherjee U."/>
            <person name="Singh P."/>
            <person name="Sangwan N."/>
            <person name="Mahato N.K."/>
        </authorList>
    </citation>
    <scope>NUCLEOTIDE SEQUENCE [LARGE SCALE GENOMIC DNA]</scope>
    <source>
        <strain evidence="10 11">DSM 46095</strain>
    </source>
</reference>
<dbReference type="EMBL" id="JMQI01000002">
    <property type="protein sequence ID" value="KDN23990.1"/>
    <property type="molecule type" value="Genomic_DNA"/>
</dbReference>
<dbReference type="PANTHER" id="PTHR11795:SF451">
    <property type="entry name" value="ABC TRANSPORTER PERMEASE PROTEIN"/>
    <property type="match status" value="1"/>
</dbReference>
<evidence type="ECO:0000256" key="9">
    <source>
        <dbReference type="SAM" id="Phobius"/>
    </source>
</evidence>
<evidence type="ECO:0000256" key="5">
    <source>
        <dbReference type="ARBA" id="ARBA00022970"/>
    </source>
</evidence>